<gene>
    <name evidence="4" type="ORF">SAMN00777080_4940</name>
</gene>
<feature type="chain" id="PRO_5012235784" evidence="2">
    <location>
        <begin position="21"/>
        <end position="228"/>
    </location>
</feature>
<evidence type="ECO:0000256" key="1">
    <source>
        <dbReference type="ARBA" id="ARBA00022729"/>
    </source>
</evidence>
<sequence length="228" mass="26381">MKIKLLILVLLATTAQASWAQMEKGSWFLRGNAGINYSSNHYAMDDNSLTSYPISNRSFKTYTLSPGLGYMLRDHWMVGVEGIFKRHRFDSEYIPDEFNERLDGQYLTSTGFGVFGRRFFNLEKNFQIFVETGIGMGGYTSERNRVNNNDIQKEDENYREYEADLAIGIHYRILKNLSIEMNMPLMGFSASETKSRQNSLNEWQQISSTQTFSFKFGSDFQLGINFIF</sequence>
<accession>A0A1W2HBL0</accession>
<feature type="signal peptide" evidence="2">
    <location>
        <begin position="1"/>
        <end position="20"/>
    </location>
</feature>
<dbReference type="AlphaFoldDB" id="A0A1W2HBL0"/>
<keyword evidence="1 2" id="KW-0732">Signal</keyword>
<dbReference type="RefSeq" id="WP_084123181.1">
    <property type="nucleotide sequence ID" value="NZ_LT838813.1"/>
</dbReference>
<dbReference type="InterPro" id="IPR027385">
    <property type="entry name" value="Beta-barrel_OMP"/>
</dbReference>
<dbReference type="Proteomes" id="UP000192333">
    <property type="component" value="Chromosome I"/>
</dbReference>
<dbReference type="InterPro" id="IPR011250">
    <property type="entry name" value="OMP/PagP_B-barrel"/>
</dbReference>
<dbReference type="Pfam" id="PF13505">
    <property type="entry name" value="OMP_b-brl"/>
    <property type="match status" value="1"/>
</dbReference>
<dbReference type="STRING" id="758820.SAMN00777080_4940"/>
<organism evidence="4 5">
    <name type="scientific">Aquiflexum balticum DSM 16537</name>
    <dbReference type="NCBI Taxonomy" id="758820"/>
    <lineage>
        <taxon>Bacteria</taxon>
        <taxon>Pseudomonadati</taxon>
        <taxon>Bacteroidota</taxon>
        <taxon>Cytophagia</taxon>
        <taxon>Cytophagales</taxon>
        <taxon>Cyclobacteriaceae</taxon>
        <taxon>Aquiflexum</taxon>
    </lineage>
</organism>
<name>A0A1W2HBL0_9BACT</name>
<protein>
    <submittedName>
        <fullName evidence="4">Outer membrane protein beta-barrel domain-containing protein</fullName>
    </submittedName>
</protein>
<dbReference type="SUPFAM" id="SSF56925">
    <property type="entry name" value="OMPA-like"/>
    <property type="match status" value="1"/>
</dbReference>
<reference evidence="5" key="1">
    <citation type="submission" date="2017-04" db="EMBL/GenBank/DDBJ databases">
        <authorList>
            <person name="Varghese N."/>
            <person name="Submissions S."/>
        </authorList>
    </citation>
    <scope>NUCLEOTIDE SEQUENCE [LARGE SCALE GENOMIC DNA]</scope>
    <source>
        <strain evidence="5">DSM 16537</strain>
    </source>
</reference>
<evidence type="ECO:0000313" key="5">
    <source>
        <dbReference type="Proteomes" id="UP000192333"/>
    </source>
</evidence>
<dbReference type="Gene3D" id="2.40.160.20">
    <property type="match status" value="1"/>
</dbReference>
<evidence type="ECO:0000259" key="3">
    <source>
        <dbReference type="Pfam" id="PF13505"/>
    </source>
</evidence>
<keyword evidence="5" id="KW-1185">Reference proteome</keyword>
<evidence type="ECO:0000313" key="4">
    <source>
        <dbReference type="EMBL" id="SMD46259.1"/>
    </source>
</evidence>
<proteinExistence type="predicted"/>
<feature type="domain" description="Outer membrane protein beta-barrel" evidence="3">
    <location>
        <begin position="7"/>
        <end position="183"/>
    </location>
</feature>
<evidence type="ECO:0000256" key="2">
    <source>
        <dbReference type="SAM" id="SignalP"/>
    </source>
</evidence>
<dbReference type="OrthoDB" id="945117at2"/>
<dbReference type="EMBL" id="LT838813">
    <property type="protein sequence ID" value="SMD46259.1"/>
    <property type="molecule type" value="Genomic_DNA"/>
</dbReference>